<feature type="transmembrane region" description="Helical" evidence="1">
    <location>
        <begin position="40"/>
        <end position="62"/>
    </location>
</feature>
<keyword evidence="1" id="KW-1133">Transmembrane helix</keyword>
<dbReference type="RefSeq" id="WP_133056527.1">
    <property type="nucleotide sequence ID" value="NZ_AP022560.1"/>
</dbReference>
<organism evidence="2 3">
    <name type="scientific">Mycolicibacterium moriokaense</name>
    <dbReference type="NCBI Taxonomy" id="39691"/>
    <lineage>
        <taxon>Bacteria</taxon>
        <taxon>Bacillati</taxon>
        <taxon>Actinomycetota</taxon>
        <taxon>Actinomycetes</taxon>
        <taxon>Mycobacteriales</taxon>
        <taxon>Mycobacteriaceae</taxon>
        <taxon>Mycolicibacterium</taxon>
    </lineage>
</organism>
<protein>
    <submittedName>
        <fullName evidence="2">Uncharacterized protein</fullName>
    </submittedName>
</protein>
<evidence type="ECO:0000313" key="2">
    <source>
        <dbReference type="EMBL" id="BBX03906.1"/>
    </source>
</evidence>
<name>A0AAD1HGN4_9MYCO</name>
<dbReference type="EMBL" id="AP022560">
    <property type="protein sequence ID" value="BBX03906.1"/>
    <property type="molecule type" value="Genomic_DNA"/>
</dbReference>
<reference evidence="2 3" key="1">
    <citation type="journal article" date="2019" name="Emerg. Microbes Infect.">
        <title>Comprehensive subspecies identification of 175 nontuberculous mycobacteria species based on 7547 genomic profiles.</title>
        <authorList>
            <person name="Matsumoto Y."/>
            <person name="Kinjo T."/>
            <person name="Motooka D."/>
            <person name="Nabeya D."/>
            <person name="Jung N."/>
            <person name="Uechi K."/>
            <person name="Horii T."/>
            <person name="Iida T."/>
            <person name="Fujita J."/>
            <person name="Nakamura S."/>
        </authorList>
    </citation>
    <scope>NUCLEOTIDE SEQUENCE [LARGE SCALE GENOMIC DNA]</scope>
    <source>
        <strain evidence="2 3">JCM 6375</strain>
    </source>
</reference>
<evidence type="ECO:0000256" key="1">
    <source>
        <dbReference type="SAM" id="Phobius"/>
    </source>
</evidence>
<keyword evidence="3" id="KW-1185">Reference proteome</keyword>
<evidence type="ECO:0000313" key="3">
    <source>
        <dbReference type="Proteomes" id="UP000466681"/>
    </source>
</evidence>
<keyword evidence="1" id="KW-0472">Membrane</keyword>
<dbReference type="KEGG" id="mmor:MMOR_48420"/>
<proteinExistence type="predicted"/>
<sequence>MLECPHGHPNPDGWQLCGECGSPIEATPEPSDGVWYRTKWAIAGAIVVVAIVLLSAAITLVVTGDRHAVPSGPESAHQAAVLDWWSGAREPFVDLQRSLTDAQRALTDVDREAMDEACRQMHDSAAVGLRAHLPAPTPELTSELEAATEDAHAASHMCMSVLARSSNSYDGEFPVDVEQAEMHLDAAQELVRQALAGTA</sequence>
<dbReference type="Proteomes" id="UP000466681">
    <property type="component" value="Chromosome"/>
</dbReference>
<dbReference type="AlphaFoldDB" id="A0AAD1HGN4"/>
<gene>
    <name evidence="2" type="ORF">MMOR_48420</name>
</gene>
<keyword evidence="1" id="KW-0812">Transmembrane</keyword>
<accession>A0AAD1HGN4</accession>